<proteinExistence type="predicted"/>
<reference evidence="2" key="1">
    <citation type="submission" date="2014-09" db="EMBL/GenBank/DDBJ databases">
        <authorList>
            <person name="Magalhaes I.L.F."/>
            <person name="Oliveira U."/>
            <person name="Santos F.R."/>
            <person name="Vidigal T.H.D.A."/>
            <person name="Brescovit A.D."/>
            <person name="Santos A.J."/>
        </authorList>
    </citation>
    <scope>NUCLEOTIDE SEQUENCE</scope>
    <source>
        <tissue evidence="2">Shoot tissue taken approximately 20 cm above the soil surface</tissue>
    </source>
</reference>
<organism evidence="2">
    <name type="scientific">Arundo donax</name>
    <name type="common">Giant reed</name>
    <name type="synonym">Donax arundinaceus</name>
    <dbReference type="NCBI Taxonomy" id="35708"/>
    <lineage>
        <taxon>Eukaryota</taxon>
        <taxon>Viridiplantae</taxon>
        <taxon>Streptophyta</taxon>
        <taxon>Embryophyta</taxon>
        <taxon>Tracheophyta</taxon>
        <taxon>Spermatophyta</taxon>
        <taxon>Magnoliopsida</taxon>
        <taxon>Liliopsida</taxon>
        <taxon>Poales</taxon>
        <taxon>Poaceae</taxon>
        <taxon>PACMAD clade</taxon>
        <taxon>Arundinoideae</taxon>
        <taxon>Arundineae</taxon>
        <taxon>Arundo</taxon>
    </lineage>
</organism>
<feature type="compositionally biased region" description="Basic and acidic residues" evidence="1">
    <location>
        <begin position="82"/>
        <end position="91"/>
    </location>
</feature>
<dbReference type="EMBL" id="GBRH01165222">
    <property type="protein sequence ID" value="JAE32674.1"/>
    <property type="molecule type" value="Transcribed_RNA"/>
</dbReference>
<accession>A0A0A9HA46</accession>
<evidence type="ECO:0000313" key="2">
    <source>
        <dbReference type="EMBL" id="JAE32674.1"/>
    </source>
</evidence>
<feature type="region of interest" description="Disordered" evidence="1">
    <location>
        <begin position="72"/>
        <end position="91"/>
    </location>
</feature>
<evidence type="ECO:0000256" key="1">
    <source>
        <dbReference type="SAM" id="MobiDB-lite"/>
    </source>
</evidence>
<feature type="compositionally biased region" description="Pro residues" evidence="1">
    <location>
        <begin position="43"/>
        <end position="53"/>
    </location>
</feature>
<reference evidence="2" key="2">
    <citation type="journal article" date="2015" name="Data Brief">
        <title>Shoot transcriptome of the giant reed, Arundo donax.</title>
        <authorList>
            <person name="Barrero R.A."/>
            <person name="Guerrero F.D."/>
            <person name="Moolhuijzen P."/>
            <person name="Goolsby J.A."/>
            <person name="Tidwell J."/>
            <person name="Bellgard S.E."/>
            <person name="Bellgard M.I."/>
        </authorList>
    </citation>
    <scope>NUCLEOTIDE SEQUENCE</scope>
    <source>
        <tissue evidence="2">Shoot tissue taken approximately 20 cm above the soil surface</tissue>
    </source>
</reference>
<sequence length="91" mass="9373">MPNCTSWTLATSAGEYGNLASISAPLGGAAAASHHHLGFQIAAPPPPTSPGPDPRPRELALAASSGCGFWRLNPVESNGSTRADRPRLREA</sequence>
<feature type="region of interest" description="Disordered" evidence="1">
    <location>
        <begin position="37"/>
        <end position="59"/>
    </location>
</feature>
<dbReference type="AlphaFoldDB" id="A0A0A9HA46"/>
<protein>
    <submittedName>
        <fullName evidence="2">Uncharacterized protein</fullName>
    </submittedName>
</protein>
<name>A0A0A9HA46_ARUDO</name>